<dbReference type="GO" id="GO:0005886">
    <property type="term" value="C:plasma membrane"/>
    <property type="evidence" value="ECO:0007669"/>
    <property type="project" value="UniProtKB-SubCell"/>
</dbReference>
<keyword evidence="4" id="KW-0808">Transferase</keyword>
<evidence type="ECO:0000256" key="3">
    <source>
        <dbReference type="ARBA" id="ARBA00022519"/>
    </source>
</evidence>
<evidence type="ECO:0000313" key="8">
    <source>
        <dbReference type="Proteomes" id="UP000598467"/>
    </source>
</evidence>
<dbReference type="PANTHER" id="PTHR30606:SF10">
    <property type="entry name" value="PHOSPHATIDYLINOSITOL MANNOSIDE ACYLTRANSFERASE"/>
    <property type="match status" value="1"/>
</dbReference>
<evidence type="ECO:0008006" key="9">
    <source>
        <dbReference type="Google" id="ProtNLM"/>
    </source>
</evidence>
<gene>
    <name evidence="7" type="ORF">HK439_02350</name>
</gene>
<dbReference type="GO" id="GO:0009247">
    <property type="term" value="P:glycolipid biosynthetic process"/>
    <property type="evidence" value="ECO:0007669"/>
    <property type="project" value="UniProtKB-ARBA"/>
</dbReference>
<dbReference type="PANTHER" id="PTHR30606">
    <property type="entry name" value="LIPID A BIOSYNTHESIS LAUROYL ACYLTRANSFERASE"/>
    <property type="match status" value="1"/>
</dbReference>
<keyword evidence="3" id="KW-0997">Cell inner membrane</keyword>
<dbReference type="InterPro" id="IPR004960">
    <property type="entry name" value="LipA_acyltrans"/>
</dbReference>
<protein>
    <recommendedName>
        <fullName evidence="9">KDO2-lipid IV(A) lauroyltransferase</fullName>
    </recommendedName>
</protein>
<evidence type="ECO:0000256" key="6">
    <source>
        <dbReference type="ARBA" id="ARBA00023315"/>
    </source>
</evidence>
<evidence type="ECO:0000256" key="1">
    <source>
        <dbReference type="ARBA" id="ARBA00004533"/>
    </source>
</evidence>
<evidence type="ECO:0000256" key="2">
    <source>
        <dbReference type="ARBA" id="ARBA00022475"/>
    </source>
</evidence>
<evidence type="ECO:0000256" key="5">
    <source>
        <dbReference type="ARBA" id="ARBA00023136"/>
    </source>
</evidence>
<dbReference type="Proteomes" id="UP000598467">
    <property type="component" value="Unassembled WGS sequence"/>
</dbReference>
<comment type="caution">
    <text evidence="7">The sequence shown here is derived from an EMBL/GenBank/DDBJ whole genome shotgun (WGS) entry which is preliminary data.</text>
</comment>
<dbReference type="Pfam" id="PF03279">
    <property type="entry name" value="Lip_A_acyltrans"/>
    <property type="match status" value="1"/>
</dbReference>
<evidence type="ECO:0000313" key="7">
    <source>
        <dbReference type="EMBL" id="MBD1545089.1"/>
    </source>
</evidence>
<comment type="subcellular location">
    <subcellularLocation>
        <location evidence="1">Cell inner membrane</location>
    </subcellularLocation>
</comment>
<proteinExistence type="predicted"/>
<accession>A0A926NRF0</accession>
<dbReference type="AlphaFoldDB" id="A0A926NRF0"/>
<sequence>MDLVPSLPVAARRHWLRHPLQGSVNRIFHELLRFTPCEVTSGIGAVLSPLACWRYRDRKFARRIARNLKTLAPDLCDTEMHHDASLKAWWRNIGRTIAEFSSVNRFVPEGRITIEGMEILHAAPASGGPLIFVSMHLATWEAIFAAVQLELAPPNIGPFQPEPNRFTNRIVYNSRKRRNQYLFPPGQRSAYRLHRLLTGGGAASMTIFIDEVRDDQVHLPLFGRKAPDRGNAVVAIKLANASGGTLVPVYLTREKGARFRLHILPPVPKRPAPETPYPVPDTILKFNGIFEPLVLENIRQWYMLAELRLPTGKAA</sequence>
<keyword evidence="2" id="KW-1003">Cell membrane</keyword>
<dbReference type="CDD" id="cd07984">
    <property type="entry name" value="LPLAT_LABLAT-like"/>
    <property type="match status" value="1"/>
</dbReference>
<dbReference type="GO" id="GO:0016746">
    <property type="term" value="F:acyltransferase activity"/>
    <property type="evidence" value="ECO:0007669"/>
    <property type="project" value="UniProtKB-KW"/>
</dbReference>
<reference evidence="7" key="1">
    <citation type="submission" date="2020-05" db="EMBL/GenBank/DDBJ databases">
        <title>Identification of trans-AT polyketide cluster in two marine bacteria, producers of a novel glutaramide-containing polyketide sesbanimide D and analogs.</title>
        <authorList>
            <person name="Kacar D."/>
            <person name="Rodriguez P."/>
            <person name="Canedo L."/>
            <person name="Gonzalez E."/>
            <person name="Galan B."/>
            <person name="De La Calle F."/>
            <person name="Garcia J.L."/>
        </authorList>
    </citation>
    <scope>NUCLEOTIDE SEQUENCE</scope>
    <source>
        <strain evidence="7">PHM038</strain>
    </source>
</reference>
<keyword evidence="5" id="KW-0472">Membrane</keyword>
<name>A0A926NRF0_9HYPH</name>
<organism evidence="7 8">
    <name type="scientific">Roseibium aggregatum</name>
    <dbReference type="NCBI Taxonomy" id="187304"/>
    <lineage>
        <taxon>Bacteria</taxon>
        <taxon>Pseudomonadati</taxon>
        <taxon>Pseudomonadota</taxon>
        <taxon>Alphaproteobacteria</taxon>
        <taxon>Hyphomicrobiales</taxon>
        <taxon>Stappiaceae</taxon>
        <taxon>Roseibium</taxon>
    </lineage>
</organism>
<evidence type="ECO:0000256" key="4">
    <source>
        <dbReference type="ARBA" id="ARBA00022679"/>
    </source>
</evidence>
<dbReference type="RefSeq" id="WP_190289749.1">
    <property type="nucleotide sequence ID" value="NZ_JABFCZ010000002.1"/>
</dbReference>
<dbReference type="EMBL" id="JABFCZ010000002">
    <property type="protein sequence ID" value="MBD1545089.1"/>
    <property type="molecule type" value="Genomic_DNA"/>
</dbReference>
<keyword evidence="6" id="KW-0012">Acyltransferase</keyword>